<accession>A0A445C6U4</accession>
<dbReference type="PANTHER" id="PTHR43859">
    <property type="entry name" value="ACYL-ACTIVATING ENZYME"/>
    <property type="match status" value="1"/>
</dbReference>
<feature type="compositionally biased region" description="Pro residues" evidence="6">
    <location>
        <begin position="570"/>
        <end position="585"/>
    </location>
</feature>
<dbReference type="InterPro" id="IPR000873">
    <property type="entry name" value="AMP-dep_synth/lig_dom"/>
</dbReference>
<dbReference type="Gramene" id="arahy.Tifrunner.gnm2.ann2.Ah07g136500.1">
    <property type="protein sequence ID" value="arahy.Tifrunner.gnm2.ann2.Ah07g136500.1-CDS"/>
    <property type="gene ID" value="arahy.Tifrunner.gnm2.ann2.Ah07g136500"/>
</dbReference>
<dbReference type="SMR" id="A0A445C6U4"/>
<reference evidence="9 10" key="1">
    <citation type="submission" date="2019-01" db="EMBL/GenBank/DDBJ databases">
        <title>Sequencing of cultivated peanut Arachis hypogaea provides insights into genome evolution and oil improvement.</title>
        <authorList>
            <person name="Chen X."/>
        </authorList>
    </citation>
    <scope>NUCLEOTIDE SEQUENCE [LARGE SCALE GENOMIC DNA]</scope>
    <source>
        <strain evidence="10">cv. Fuhuasheng</strain>
        <tissue evidence="9">Leaves</tissue>
    </source>
</reference>
<dbReference type="InterPro" id="IPR020845">
    <property type="entry name" value="AMP-binding_CS"/>
</dbReference>
<evidence type="ECO:0000256" key="5">
    <source>
        <dbReference type="ARBA" id="ARBA00022840"/>
    </source>
</evidence>
<comment type="subcellular location">
    <subcellularLocation>
        <location evidence="1">Cytoplasm</location>
        <location evidence="1">Cytosol</location>
    </subcellularLocation>
</comment>
<gene>
    <name evidence="9" type="ORF">Ahy_A07g032348</name>
</gene>
<keyword evidence="4" id="KW-0547">Nucleotide-binding</keyword>
<dbReference type="Pfam" id="PF13193">
    <property type="entry name" value="AMP-binding_C"/>
    <property type="match status" value="1"/>
</dbReference>
<evidence type="ECO:0000256" key="1">
    <source>
        <dbReference type="ARBA" id="ARBA00004514"/>
    </source>
</evidence>
<dbReference type="FunFam" id="3.30.300.30:FF:000008">
    <property type="entry name" value="2,3-dihydroxybenzoate-AMP ligase"/>
    <property type="match status" value="1"/>
</dbReference>
<dbReference type="OrthoDB" id="10253115at2759"/>
<organism evidence="9 10">
    <name type="scientific">Arachis hypogaea</name>
    <name type="common">Peanut</name>
    <dbReference type="NCBI Taxonomy" id="3818"/>
    <lineage>
        <taxon>Eukaryota</taxon>
        <taxon>Viridiplantae</taxon>
        <taxon>Streptophyta</taxon>
        <taxon>Embryophyta</taxon>
        <taxon>Tracheophyta</taxon>
        <taxon>Spermatophyta</taxon>
        <taxon>Magnoliopsida</taxon>
        <taxon>eudicotyledons</taxon>
        <taxon>Gunneridae</taxon>
        <taxon>Pentapetalae</taxon>
        <taxon>rosids</taxon>
        <taxon>fabids</taxon>
        <taxon>Fabales</taxon>
        <taxon>Fabaceae</taxon>
        <taxon>Papilionoideae</taxon>
        <taxon>50 kb inversion clade</taxon>
        <taxon>dalbergioids sensu lato</taxon>
        <taxon>Dalbergieae</taxon>
        <taxon>Pterocarpus clade</taxon>
        <taxon>Arachis</taxon>
    </lineage>
</organism>
<comment type="caution">
    <text evidence="9">The sequence shown here is derived from an EMBL/GenBank/DDBJ whole genome shotgun (WGS) entry which is preliminary data.</text>
</comment>
<dbReference type="GO" id="GO:0005829">
    <property type="term" value="C:cytosol"/>
    <property type="evidence" value="ECO:0007669"/>
    <property type="project" value="UniProtKB-SubCell"/>
</dbReference>
<dbReference type="EMBL" id="SDMP01000007">
    <property type="protein sequence ID" value="RYR46603.1"/>
    <property type="molecule type" value="Genomic_DNA"/>
</dbReference>
<dbReference type="Proteomes" id="UP000289738">
    <property type="component" value="Chromosome A07"/>
</dbReference>
<keyword evidence="5" id="KW-0067">ATP-binding</keyword>
<name>A0A445C6U4_ARAHY</name>
<proteinExistence type="inferred from homology"/>
<evidence type="ECO:0000256" key="3">
    <source>
        <dbReference type="ARBA" id="ARBA00022598"/>
    </source>
</evidence>
<evidence type="ECO:0000256" key="4">
    <source>
        <dbReference type="ARBA" id="ARBA00022741"/>
    </source>
</evidence>
<feature type="domain" description="AMP-dependent synthetase/ligase" evidence="7">
    <location>
        <begin position="26"/>
        <end position="425"/>
    </location>
</feature>
<dbReference type="SUPFAM" id="SSF56801">
    <property type="entry name" value="Acetyl-CoA synthetase-like"/>
    <property type="match status" value="1"/>
</dbReference>
<evidence type="ECO:0000256" key="6">
    <source>
        <dbReference type="SAM" id="MobiDB-lite"/>
    </source>
</evidence>
<keyword evidence="10" id="KW-1185">Reference proteome</keyword>
<evidence type="ECO:0000259" key="7">
    <source>
        <dbReference type="Pfam" id="PF00501"/>
    </source>
</evidence>
<dbReference type="Gene3D" id="3.40.50.12780">
    <property type="entry name" value="N-terminal domain of ligase-like"/>
    <property type="match status" value="1"/>
</dbReference>
<dbReference type="Pfam" id="PF00501">
    <property type="entry name" value="AMP-binding"/>
    <property type="match status" value="1"/>
</dbReference>
<protein>
    <recommendedName>
        <fullName evidence="11">Acyl-activating enzyme 6</fullName>
    </recommendedName>
</protein>
<evidence type="ECO:0008006" key="11">
    <source>
        <dbReference type="Google" id="ProtNLM"/>
    </source>
</evidence>
<dbReference type="Gene3D" id="3.30.300.30">
    <property type="match status" value="1"/>
</dbReference>
<comment type="similarity">
    <text evidence="2">Belongs to the ATP-dependent AMP-binding enzyme family.</text>
</comment>
<dbReference type="InterPro" id="IPR025110">
    <property type="entry name" value="AMP-bd_C"/>
</dbReference>
<evidence type="ECO:0000256" key="2">
    <source>
        <dbReference type="ARBA" id="ARBA00006432"/>
    </source>
</evidence>
<dbReference type="PROSITE" id="PS00455">
    <property type="entry name" value="AMP_BINDING"/>
    <property type="match status" value="1"/>
</dbReference>
<dbReference type="GO" id="GO:0031956">
    <property type="term" value="F:medium-chain fatty acid-CoA ligase activity"/>
    <property type="evidence" value="ECO:0007669"/>
    <property type="project" value="UniProtKB-ARBA"/>
</dbReference>
<feature type="region of interest" description="Disordered" evidence="6">
    <location>
        <begin position="569"/>
        <end position="591"/>
    </location>
</feature>
<dbReference type="GO" id="GO:0005524">
    <property type="term" value="F:ATP binding"/>
    <property type="evidence" value="ECO:0007669"/>
    <property type="project" value="UniProtKB-KW"/>
</dbReference>
<keyword evidence="3" id="KW-0436">Ligase</keyword>
<feature type="domain" description="AMP-binding enzyme C-terminal" evidence="8">
    <location>
        <begin position="475"/>
        <end position="552"/>
    </location>
</feature>
<evidence type="ECO:0000259" key="8">
    <source>
        <dbReference type="Pfam" id="PF13193"/>
    </source>
</evidence>
<dbReference type="PANTHER" id="PTHR43859:SF50">
    <property type="entry name" value="LONG-CHAIN ACYL-COA SYNTHETASE"/>
    <property type="match status" value="1"/>
</dbReference>
<dbReference type="AlphaFoldDB" id="A0A445C6U4"/>
<dbReference type="CDD" id="cd12118">
    <property type="entry name" value="ttLC_FACS_AEE21_like"/>
    <property type="match status" value="1"/>
</dbReference>
<dbReference type="InterPro" id="IPR042099">
    <property type="entry name" value="ANL_N_sf"/>
</dbReference>
<evidence type="ECO:0000313" key="9">
    <source>
        <dbReference type="EMBL" id="RYR46603.1"/>
    </source>
</evidence>
<sequence length="591" mass="65160">MDQLKPNSANSSPLTPLTFLDRAGITYGDSTSVIYGRKSYTWTQTNRRCLQLASSLSSIGIGRGHVVSVLSSNNLATYELHFAVPMSGATLNNLNLRLDHRTLSLLLRHSESKLLFVHTLSQSLIHKALSLFPPNTPLPKLVLITDDTVASHQMKTPLTNHVTVTETETETEAKTVTTLDFIDTYEGLIAKGDPTFKWVKPNSEWDPITLNYTSGTTSSPKGVVHCHRGTFIMALDTLVDWCVPKNAVYLWTLPMFHSNGWSFPWGIAAVGGTNVCSRKIDAPTIYRLIESHGVTHMCAAPVVLNMLTSFGRTEPLRKQVHVLTGGSPPPAGILKRAERMGFVVSHGYGMTETCGVVLSCAWKREWDLFSAAERARMKARQGVRTAAATAEVDVVDLKWGVSVKRDGLTQGEIVVRGACVMLGYFKDEEATSKCIKNGWLHTGDVAVVHEDGYIEIKDRLKDVIISGGENLSSVEVEAMLYTHPAVSDVAVVARPDEFWGETPCAFVKLKGRLERRPSEEEMVEFCRERLPHFMVPKTVVFRDELPRTSTGKVQKYVLRMVARAMGSLPLPLPSPSPSPPPPPIITPSSRM</sequence>
<dbReference type="InterPro" id="IPR045851">
    <property type="entry name" value="AMP-bd_C_sf"/>
</dbReference>
<dbReference type="STRING" id="3818.A0A445C6U4"/>
<evidence type="ECO:0000313" key="10">
    <source>
        <dbReference type="Proteomes" id="UP000289738"/>
    </source>
</evidence>